<dbReference type="EMBL" id="JBJUIK010000015">
    <property type="protein sequence ID" value="KAL3503131.1"/>
    <property type="molecule type" value="Genomic_DNA"/>
</dbReference>
<comment type="similarity">
    <text evidence="1">Belongs to the Ole e I family.</text>
</comment>
<dbReference type="Proteomes" id="UP001630127">
    <property type="component" value="Unassembled WGS sequence"/>
</dbReference>
<dbReference type="Pfam" id="PF01190">
    <property type="entry name" value="Pollen_Ole_e_1"/>
    <property type="match status" value="1"/>
</dbReference>
<gene>
    <name evidence="3" type="ORF">ACH5RR_037580</name>
</gene>
<evidence type="ECO:0000256" key="2">
    <source>
        <dbReference type="ARBA" id="ARBA00023157"/>
    </source>
</evidence>
<evidence type="ECO:0000313" key="4">
    <source>
        <dbReference type="Proteomes" id="UP001630127"/>
    </source>
</evidence>
<dbReference type="AlphaFoldDB" id="A0ABD2Y803"/>
<keyword evidence="2" id="KW-1015">Disulfide bond</keyword>
<dbReference type="PANTHER" id="PTHR31614">
    <property type="entry name" value="PROTEIN DOWNSTREAM OF FLC-RELATED"/>
    <property type="match status" value="1"/>
</dbReference>
<evidence type="ECO:0000256" key="1">
    <source>
        <dbReference type="ARBA" id="ARBA00010049"/>
    </source>
</evidence>
<dbReference type="InterPro" id="IPR006041">
    <property type="entry name" value="Pollen_Ole_e1_allergen"/>
</dbReference>
<comment type="caution">
    <text evidence="3">The sequence shown here is derived from an EMBL/GenBank/DDBJ whole genome shotgun (WGS) entry which is preliminary data.</text>
</comment>
<dbReference type="PROSITE" id="PS00925">
    <property type="entry name" value="OLEEI"/>
    <property type="match status" value="1"/>
</dbReference>
<organism evidence="3 4">
    <name type="scientific">Cinchona calisaya</name>
    <dbReference type="NCBI Taxonomy" id="153742"/>
    <lineage>
        <taxon>Eukaryota</taxon>
        <taxon>Viridiplantae</taxon>
        <taxon>Streptophyta</taxon>
        <taxon>Embryophyta</taxon>
        <taxon>Tracheophyta</taxon>
        <taxon>Spermatophyta</taxon>
        <taxon>Magnoliopsida</taxon>
        <taxon>eudicotyledons</taxon>
        <taxon>Gunneridae</taxon>
        <taxon>Pentapetalae</taxon>
        <taxon>asterids</taxon>
        <taxon>lamiids</taxon>
        <taxon>Gentianales</taxon>
        <taxon>Rubiaceae</taxon>
        <taxon>Cinchonoideae</taxon>
        <taxon>Cinchoneae</taxon>
        <taxon>Cinchona</taxon>
    </lineage>
</organism>
<sequence length="207" mass="22606">MPFPHPFTPSSSSSPSPLQVTCSSGHTYNLEAVCSVANSDPSQQKQFVYCVPPKILGQDLNKIQDDVNNAKVFTITGNVYCDPCRVEFLTSISTPLKGVTVELACRDRNSILNVTTQAQTETDADGNYILNIAGDHEEEICEVAALMSPDSKCNIPFDGADKARVLLTENNGVQGTDRYANSLGFKTEYTDDRCKDVLQEMGMIPEN</sequence>
<proteinExistence type="inferred from homology"/>
<dbReference type="InterPro" id="IPR006040">
    <property type="entry name" value="Allergen_Ole_e_I_CS"/>
</dbReference>
<reference evidence="3 4" key="1">
    <citation type="submission" date="2024-11" db="EMBL/GenBank/DDBJ databases">
        <title>A near-complete genome assembly of Cinchona calisaya.</title>
        <authorList>
            <person name="Lian D.C."/>
            <person name="Zhao X.W."/>
            <person name="Wei L."/>
        </authorList>
    </citation>
    <scope>NUCLEOTIDE SEQUENCE [LARGE SCALE GENOMIC DNA]</scope>
    <source>
        <tissue evidence="3">Nenye</tissue>
    </source>
</reference>
<protein>
    <submittedName>
        <fullName evidence="3">Uncharacterized protein</fullName>
    </submittedName>
</protein>
<evidence type="ECO:0000313" key="3">
    <source>
        <dbReference type="EMBL" id="KAL3503131.1"/>
    </source>
</evidence>
<name>A0ABD2Y803_9GENT</name>
<accession>A0ABD2Y803</accession>
<keyword evidence="4" id="KW-1185">Reference proteome</keyword>
<dbReference type="PANTHER" id="PTHR31614:SF2">
    <property type="entry name" value="F28N24.16 PROTEIN"/>
    <property type="match status" value="1"/>
</dbReference>